<evidence type="ECO:0000313" key="11">
    <source>
        <dbReference type="Proteomes" id="UP000218181"/>
    </source>
</evidence>
<dbReference type="EC" id="4.1.1.5" evidence="4 9"/>
<reference evidence="10 11" key="1">
    <citation type="submission" date="2014-12" db="EMBL/GenBank/DDBJ databases">
        <title>Draft genome sequences of 10 type strains of Lactococcus.</title>
        <authorList>
            <person name="Sun Z."/>
            <person name="Zhong Z."/>
            <person name="Liu W."/>
            <person name="Zhang W."/>
            <person name="Zhang H."/>
        </authorList>
    </citation>
    <scope>NUCLEOTIDE SEQUENCE [LARGE SCALE GENOMIC DNA]</scope>
    <source>
        <strain evidence="10 11">JCM 16395</strain>
    </source>
</reference>
<dbReference type="PIRSF" id="PIRSF001332">
    <property type="entry name" value="Acetolac_decarb"/>
    <property type="match status" value="1"/>
</dbReference>
<dbReference type="Gene3D" id="3.30.1330.80">
    <property type="entry name" value="Hypothetical protein, similar to alpha- acetolactate decarboxylase, domain 2"/>
    <property type="match status" value="2"/>
</dbReference>
<dbReference type="GO" id="GO:0047605">
    <property type="term" value="F:acetolactate decarboxylase activity"/>
    <property type="evidence" value="ECO:0007669"/>
    <property type="project" value="UniProtKB-UniRule"/>
</dbReference>
<comment type="similarity">
    <text evidence="3 9">Belongs to the alpha-acetolactate decarboxylase family.</text>
</comment>
<dbReference type="STRING" id="1291764.GCA_001311235_01640"/>
<evidence type="ECO:0000313" key="10">
    <source>
        <dbReference type="EMBL" id="PCR99501.1"/>
    </source>
</evidence>
<evidence type="ECO:0000256" key="4">
    <source>
        <dbReference type="ARBA" id="ARBA00013204"/>
    </source>
</evidence>
<evidence type="ECO:0000256" key="5">
    <source>
        <dbReference type="ARBA" id="ARBA00020164"/>
    </source>
</evidence>
<protein>
    <recommendedName>
        <fullName evidence="5 9">Alpha-acetolactate decarboxylase</fullName>
        <ecNumber evidence="4 9">4.1.1.5</ecNumber>
    </recommendedName>
</protein>
<dbReference type="PANTHER" id="PTHR35524">
    <property type="entry name" value="ALPHA-ACETOLACTATE DECARBOXYLASE"/>
    <property type="match status" value="1"/>
</dbReference>
<dbReference type="CDD" id="cd17299">
    <property type="entry name" value="acetolactate_decarboxylase"/>
    <property type="match status" value="1"/>
</dbReference>
<dbReference type="AlphaFoldDB" id="A0A2A5RJX7"/>
<dbReference type="PANTHER" id="PTHR35524:SF1">
    <property type="entry name" value="ALPHA-ACETOLACTATE DECARBOXYLASE"/>
    <property type="match status" value="1"/>
</dbReference>
<dbReference type="Pfam" id="PF03306">
    <property type="entry name" value="AAL_decarboxy"/>
    <property type="match status" value="1"/>
</dbReference>
<dbReference type="UniPathway" id="UPA00626">
    <property type="reaction ID" value="UER00678"/>
</dbReference>
<keyword evidence="8 9" id="KW-0456">Lyase</keyword>
<dbReference type="InterPro" id="IPR005128">
    <property type="entry name" value="Acetolactate_a_deCO2ase"/>
</dbReference>
<comment type="pathway">
    <text evidence="2 9">Polyol metabolism; (R,R)-butane-2,3-diol biosynthesis; (R,R)-butane-2,3-diol from pyruvate: step 2/3.</text>
</comment>
<dbReference type="SUPFAM" id="SSF117856">
    <property type="entry name" value="AF0104/ALDC/Ptd012-like"/>
    <property type="match status" value="1"/>
</dbReference>
<name>A0A2A5RJX7_9LACT</name>
<comment type="caution">
    <text evidence="10">The sequence shown here is derived from an EMBL/GenBank/DDBJ whole genome shotgun (WGS) entry which is preliminary data.</text>
</comment>
<gene>
    <name evidence="10" type="ORF">RT41_GL001877</name>
</gene>
<evidence type="ECO:0000256" key="2">
    <source>
        <dbReference type="ARBA" id="ARBA00005170"/>
    </source>
</evidence>
<evidence type="ECO:0000256" key="3">
    <source>
        <dbReference type="ARBA" id="ARBA00007106"/>
    </source>
</evidence>
<comment type="catalytic activity">
    <reaction evidence="1 9">
        <text>(2S)-2-acetolactate + H(+) = (R)-acetoin + CO2</text>
        <dbReference type="Rhea" id="RHEA:21580"/>
        <dbReference type="ChEBI" id="CHEBI:15378"/>
        <dbReference type="ChEBI" id="CHEBI:15686"/>
        <dbReference type="ChEBI" id="CHEBI:16526"/>
        <dbReference type="ChEBI" id="CHEBI:58476"/>
        <dbReference type="EC" id="4.1.1.5"/>
    </reaction>
</comment>
<evidence type="ECO:0000256" key="1">
    <source>
        <dbReference type="ARBA" id="ARBA00001784"/>
    </source>
</evidence>
<proteinExistence type="inferred from homology"/>
<dbReference type="RefSeq" id="WP_054639400.1">
    <property type="nucleotide sequence ID" value="NZ_BBAL01000005.1"/>
</dbReference>
<evidence type="ECO:0000256" key="6">
    <source>
        <dbReference type="ARBA" id="ARBA00022793"/>
    </source>
</evidence>
<keyword evidence="7 9" id="KW-0005">Acetoin biosynthesis</keyword>
<keyword evidence="6 9" id="KW-0210">Decarboxylase</keyword>
<sequence>MKTSKIFQHNTYTTLYGGFYEGTITAGEVLKHGLNGIGTLDGADGEVIILNGHVYHGSNENQVRLVSYDETMPYAAVVEHHVSVATDLTDLTSETIESLLTERITNANVPYSVLISGTFKSIEISSKPPRNTAPYLDILAKQPHFTKENISGTIVGIWSPKHLESLYGNGFHLHFISDDRTFGAHLVHFVGDKLHVEFGQVGQIEQEFAEDNASFNKLSFD</sequence>
<organism evidence="10 11">
    <name type="scientific">Lactococcus fujiensis JCM 16395</name>
    <dbReference type="NCBI Taxonomy" id="1291764"/>
    <lineage>
        <taxon>Bacteria</taxon>
        <taxon>Bacillati</taxon>
        <taxon>Bacillota</taxon>
        <taxon>Bacilli</taxon>
        <taxon>Lactobacillales</taxon>
        <taxon>Streptococcaceae</taxon>
        <taxon>Lactococcus</taxon>
    </lineage>
</organism>
<accession>A0A2A5RJX7</accession>
<evidence type="ECO:0000256" key="7">
    <source>
        <dbReference type="ARBA" id="ARBA00023061"/>
    </source>
</evidence>
<dbReference type="Proteomes" id="UP000218181">
    <property type="component" value="Unassembled WGS sequence"/>
</dbReference>
<evidence type="ECO:0000256" key="8">
    <source>
        <dbReference type="ARBA" id="ARBA00023239"/>
    </source>
</evidence>
<dbReference type="EMBL" id="JXJU01000008">
    <property type="protein sequence ID" value="PCR99501.1"/>
    <property type="molecule type" value="Genomic_DNA"/>
</dbReference>
<dbReference type="OrthoDB" id="8612680at2"/>
<dbReference type="GO" id="GO:0045151">
    <property type="term" value="P:acetoin biosynthetic process"/>
    <property type="evidence" value="ECO:0007669"/>
    <property type="project" value="UniProtKB-UniRule"/>
</dbReference>
<evidence type="ECO:0000256" key="9">
    <source>
        <dbReference type="PIRNR" id="PIRNR001332"/>
    </source>
</evidence>
<keyword evidence="11" id="KW-1185">Reference proteome</keyword>